<proteinExistence type="inferred from homology"/>
<evidence type="ECO:0000313" key="3">
    <source>
        <dbReference type="EMBL" id="TDU73265.1"/>
    </source>
</evidence>
<evidence type="ECO:0000259" key="2">
    <source>
        <dbReference type="Pfam" id="PF08327"/>
    </source>
</evidence>
<dbReference type="SUPFAM" id="SSF55961">
    <property type="entry name" value="Bet v1-like"/>
    <property type="match status" value="1"/>
</dbReference>
<feature type="domain" description="Activator of Hsp90 ATPase homologue 1/2-like C-terminal" evidence="2">
    <location>
        <begin position="21"/>
        <end position="146"/>
    </location>
</feature>
<dbReference type="InterPro" id="IPR013538">
    <property type="entry name" value="ASHA1/2-like_C"/>
</dbReference>
<dbReference type="Proteomes" id="UP000295662">
    <property type="component" value="Unassembled WGS sequence"/>
</dbReference>
<keyword evidence="4" id="KW-1185">Reference proteome</keyword>
<name>A0A4R7S728_9BACT</name>
<reference evidence="3 4" key="1">
    <citation type="submission" date="2019-03" db="EMBL/GenBank/DDBJ databases">
        <title>Genomic Encyclopedia of Archaeal and Bacterial Type Strains, Phase II (KMG-II): from individual species to whole genera.</title>
        <authorList>
            <person name="Goeker M."/>
        </authorList>
    </citation>
    <scope>NUCLEOTIDE SEQUENCE [LARGE SCALE GENOMIC DNA]</scope>
    <source>
        <strain evidence="3 4">ATCC 25309</strain>
    </source>
</reference>
<comment type="similarity">
    <text evidence="1">Belongs to the AHA1 family.</text>
</comment>
<evidence type="ECO:0000256" key="1">
    <source>
        <dbReference type="ARBA" id="ARBA00006817"/>
    </source>
</evidence>
<gene>
    <name evidence="3" type="ORF">EI77_01734</name>
</gene>
<organism evidence="3 4">
    <name type="scientific">Prosthecobacter fusiformis</name>
    <dbReference type="NCBI Taxonomy" id="48464"/>
    <lineage>
        <taxon>Bacteria</taxon>
        <taxon>Pseudomonadati</taxon>
        <taxon>Verrucomicrobiota</taxon>
        <taxon>Verrucomicrobiia</taxon>
        <taxon>Verrucomicrobiales</taxon>
        <taxon>Verrucomicrobiaceae</taxon>
        <taxon>Prosthecobacter</taxon>
    </lineage>
</organism>
<dbReference type="OrthoDB" id="118413at2"/>
<dbReference type="InterPro" id="IPR023393">
    <property type="entry name" value="START-like_dom_sf"/>
</dbReference>
<protein>
    <submittedName>
        <fullName evidence="3">Uncharacterized protein YndB with AHSA1/START domain</fullName>
    </submittedName>
</protein>
<dbReference type="RefSeq" id="WP_133794649.1">
    <property type="nucleotide sequence ID" value="NZ_SOCA01000002.1"/>
</dbReference>
<sequence length="150" mass="17091">MSTHSGPINSAAVTTERVFSASPRTVFATFAQPDRLAQWWGPKGFTNTFELFEFRPGGRWVLVMHGPNGADYPNESIFREIQTDVKIVIEHVVKPWYLLTITLSAVGDQTHLSWVQEFETPEFAERMRPLSERANEEVLDRLEGVVRNEA</sequence>
<dbReference type="Gene3D" id="3.30.530.20">
    <property type="match status" value="1"/>
</dbReference>
<evidence type="ECO:0000313" key="4">
    <source>
        <dbReference type="Proteomes" id="UP000295662"/>
    </source>
</evidence>
<dbReference type="Pfam" id="PF08327">
    <property type="entry name" value="AHSA1"/>
    <property type="match status" value="1"/>
</dbReference>
<accession>A0A4R7S728</accession>
<dbReference type="AlphaFoldDB" id="A0A4R7S728"/>
<dbReference type="EMBL" id="SOCA01000002">
    <property type="protein sequence ID" value="TDU73265.1"/>
    <property type="molecule type" value="Genomic_DNA"/>
</dbReference>
<comment type="caution">
    <text evidence="3">The sequence shown here is derived from an EMBL/GenBank/DDBJ whole genome shotgun (WGS) entry which is preliminary data.</text>
</comment>